<protein>
    <recommendedName>
        <fullName evidence="7 8">Ribonuclease P protein component</fullName>
        <shortName evidence="7">RNase P protein</shortName>
        <shortName evidence="7">RNaseP protein</shortName>
        <ecNumber evidence="7 8">3.1.26.5</ecNumber>
    </recommendedName>
    <alternativeName>
        <fullName evidence="7">Protein C5</fullName>
    </alternativeName>
</protein>
<evidence type="ECO:0000256" key="8">
    <source>
        <dbReference type="NCBIfam" id="TIGR00188"/>
    </source>
</evidence>
<dbReference type="InterPro" id="IPR020568">
    <property type="entry name" value="Ribosomal_Su5_D2-typ_SF"/>
</dbReference>
<dbReference type="PANTHER" id="PTHR33992">
    <property type="entry name" value="RIBONUCLEASE P PROTEIN COMPONENT"/>
    <property type="match status" value="1"/>
</dbReference>
<proteinExistence type="inferred from homology"/>
<dbReference type="GO" id="GO:0042781">
    <property type="term" value="F:3'-tRNA processing endoribonuclease activity"/>
    <property type="evidence" value="ECO:0007669"/>
    <property type="project" value="TreeGrafter"/>
</dbReference>
<dbReference type="PANTHER" id="PTHR33992:SF1">
    <property type="entry name" value="RIBONUCLEASE P PROTEIN COMPONENT"/>
    <property type="match status" value="1"/>
</dbReference>
<reference evidence="9 10" key="1">
    <citation type="submission" date="2017-09" db="EMBL/GenBank/DDBJ databases">
        <title>Depth-based differentiation of microbial function through sediment-hosted aquifers and enrichment of novel symbionts in the deep terrestrial subsurface.</title>
        <authorList>
            <person name="Probst A.J."/>
            <person name="Ladd B."/>
            <person name="Jarett J.K."/>
            <person name="Geller-Mcgrath D.E."/>
            <person name="Sieber C.M."/>
            <person name="Emerson J.B."/>
            <person name="Anantharaman K."/>
            <person name="Thomas B.C."/>
            <person name="Malmstrom R."/>
            <person name="Stieglmeier M."/>
            <person name="Klingl A."/>
            <person name="Woyke T."/>
            <person name="Ryan C.M."/>
            <person name="Banfield J.F."/>
        </authorList>
    </citation>
    <scope>NUCLEOTIDE SEQUENCE [LARGE SCALE GENOMIC DNA]</scope>
    <source>
        <strain evidence="9">CG23_combo_of_CG06-09_8_20_14_all_39_25</strain>
    </source>
</reference>
<evidence type="ECO:0000256" key="1">
    <source>
        <dbReference type="ARBA" id="ARBA00002663"/>
    </source>
</evidence>
<keyword evidence="2 7" id="KW-0819">tRNA processing</keyword>
<evidence type="ECO:0000256" key="3">
    <source>
        <dbReference type="ARBA" id="ARBA00022722"/>
    </source>
</evidence>
<dbReference type="GO" id="GO:0001682">
    <property type="term" value="P:tRNA 5'-leader removal"/>
    <property type="evidence" value="ECO:0007669"/>
    <property type="project" value="UniProtKB-UniRule"/>
</dbReference>
<keyword evidence="6 7" id="KW-0694">RNA-binding</keyword>
<keyword evidence="5 7" id="KW-0378">Hydrolase</keyword>
<dbReference type="AlphaFoldDB" id="A0A2G9YSR1"/>
<dbReference type="Proteomes" id="UP000229054">
    <property type="component" value="Unassembled WGS sequence"/>
</dbReference>
<dbReference type="GO" id="GO:0030677">
    <property type="term" value="C:ribonuclease P complex"/>
    <property type="evidence" value="ECO:0007669"/>
    <property type="project" value="TreeGrafter"/>
</dbReference>
<comment type="similarity">
    <text evidence="7">Belongs to the RnpA family.</text>
</comment>
<keyword evidence="4 7" id="KW-0255">Endonuclease</keyword>
<evidence type="ECO:0000256" key="2">
    <source>
        <dbReference type="ARBA" id="ARBA00022694"/>
    </source>
</evidence>
<dbReference type="Pfam" id="PF00825">
    <property type="entry name" value="Ribonuclease_P"/>
    <property type="match status" value="1"/>
</dbReference>
<dbReference type="EC" id="3.1.26.5" evidence="7 8"/>
<evidence type="ECO:0000313" key="10">
    <source>
        <dbReference type="Proteomes" id="UP000229054"/>
    </source>
</evidence>
<dbReference type="EMBL" id="PCRN01000059">
    <property type="protein sequence ID" value="PIP22286.1"/>
    <property type="molecule type" value="Genomic_DNA"/>
</dbReference>
<dbReference type="PROSITE" id="PS00648">
    <property type="entry name" value="RIBONUCLEASE_P"/>
    <property type="match status" value="1"/>
</dbReference>
<evidence type="ECO:0000256" key="6">
    <source>
        <dbReference type="ARBA" id="ARBA00022884"/>
    </source>
</evidence>
<dbReference type="NCBIfam" id="TIGR00188">
    <property type="entry name" value="rnpA"/>
    <property type="match status" value="1"/>
</dbReference>
<comment type="subunit">
    <text evidence="7">Consists of a catalytic RNA component (M1 or rnpB) and a protein subunit.</text>
</comment>
<dbReference type="SUPFAM" id="SSF54211">
    <property type="entry name" value="Ribosomal protein S5 domain 2-like"/>
    <property type="match status" value="1"/>
</dbReference>
<comment type="caution">
    <text evidence="9">The sequence shown here is derived from an EMBL/GenBank/DDBJ whole genome shotgun (WGS) entry which is preliminary data.</text>
</comment>
<dbReference type="InterPro" id="IPR014721">
    <property type="entry name" value="Ribsml_uS5_D2-typ_fold_subgr"/>
</dbReference>
<sequence>MLARPSRLTSQKDFERVFKKGKKIREGFLILAASKNDLGQARFGFVVSQKVSKKATLRNKIKRRLRSLAKLKLGQIKEGLDIVVVAIPGLEAKSFLETEEAINKLFKKIKC</sequence>
<dbReference type="GO" id="GO:0004526">
    <property type="term" value="F:ribonuclease P activity"/>
    <property type="evidence" value="ECO:0007669"/>
    <property type="project" value="UniProtKB-UniRule"/>
</dbReference>
<evidence type="ECO:0000256" key="7">
    <source>
        <dbReference type="HAMAP-Rule" id="MF_00227"/>
    </source>
</evidence>
<evidence type="ECO:0000313" key="9">
    <source>
        <dbReference type="EMBL" id="PIP22286.1"/>
    </source>
</evidence>
<dbReference type="InterPro" id="IPR020539">
    <property type="entry name" value="RNase_P_CS"/>
</dbReference>
<dbReference type="InterPro" id="IPR000100">
    <property type="entry name" value="RNase_P"/>
</dbReference>
<organism evidence="9 10">
    <name type="scientific">Candidatus Nealsonbacteria bacterium CG23_combo_of_CG06-09_8_20_14_all_39_25</name>
    <dbReference type="NCBI Taxonomy" id="1974723"/>
    <lineage>
        <taxon>Bacteria</taxon>
        <taxon>Candidatus Nealsoniibacteriota</taxon>
    </lineage>
</organism>
<accession>A0A2G9YSR1</accession>
<comment type="function">
    <text evidence="1 7">RNaseP catalyzes the removal of the 5'-leader sequence from pre-tRNA to produce the mature 5'-terminus. It can also cleave other RNA substrates such as 4.5S RNA. The protein component plays an auxiliary but essential role in vivo by binding to the 5'-leader sequence and broadening the substrate specificity of the ribozyme.</text>
</comment>
<gene>
    <name evidence="7 9" type="primary">rnpA</name>
    <name evidence="9" type="ORF">COX38_01495</name>
</gene>
<name>A0A2G9YSR1_9BACT</name>
<evidence type="ECO:0000256" key="5">
    <source>
        <dbReference type="ARBA" id="ARBA00022801"/>
    </source>
</evidence>
<comment type="catalytic activity">
    <reaction evidence="7">
        <text>Endonucleolytic cleavage of RNA, removing 5'-extranucleotides from tRNA precursor.</text>
        <dbReference type="EC" id="3.1.26.5"/>
    </reaction>
</comment>
<dbReference type="Gene3D" id="3.30.230.10">
    <property type="match status" value="1"/>
</dbReference>
<keyword evidence="3 7" id="KW-0540">Nuclease</keyword>
<dbReference type="GO" id="GO:0000049">
    <property type="term" value="F:tRNA binding"/>
    <property type="evidence" value="ECO:0007669"/>
    <property type="project" value="UniProtKB-UniRule"/>
</dbReference>
<evidence type="ECO:0000256" key="4">
    <source>
        <dbReference type="ARBA" id="ARBA00022759"/>
    </source>
</evidence>
<dbReference type="HAMAP" id="MF_00227">
    <property type="entry name" value="RNase_P"/>
    <property type="match status" value="1"/>
</dbReference>